<evidence type="ECO:0000313" key="5">
    <source>
        <dbReference type="Proteomes" id="UP000466864"/>
    </source>
</evidence>
<gene>
    <name evidence="4" type="ORF">FYJ60_07290</name>
</gene>
<dbReference type="CDD" id="cd00077">
    <property type="entry name" value="HDc"/>
    <property type="match status" value="1"/>
</dbReference>
<dbReference type="PANTHER" id="PTHR43155:SF2">
    <property type="entry name" value="CYCLIC DI-GMP PHOSPHODIESTERASE PA4108"/>
    <property type="match status" value="1"/>
</dbReference>
<dbReference type="Proteomes" id="UP000466864">
    <property type="component" value="Unassembled WGS sequence"/>
</dbReference>
<dbReference type="InterPro" id="IPR003607">
    <property type="entry name" value="HD/PDEase_dom"/>
</dbReference>
<dbReference type="RefSeq" id="WP_154458018.1">
    <property type="nucleotide sequence ID" value="NZ_VUMV01000004.1"/>
</dbReference>
<feature type="domain" description="HD-GYP" evidence="3">
    <location>
        <begin position="29"/>
        <end position="222"/>
    </location>
</feature>
<evidence type="ECO:0000313" key="4">
    <source>
        <dbReference type="EMBL" id="MST82115.1"/>
    </source>
</evidence>
<organism evidence="4 5">
    <name type="scientific">Bilifractor porci</name>
    <dbReference type="NCBI Taxonomy" id="2606636"/>
    <lineage>
        <taxon>Bacteria</taxon>
        <taxon>Bacillati</taxon>
        <taxon>Bacillota</taxon>
        <taxon>Clostridia</taxon>
        <taxon>Lachnospirales</taxon>
        <taxon>Lachnospiraceae</taxon>
        <taxon>Bilifractor</taxon>
    </lineage>
</organism>
<feature type="region of interest" description="Disordered" evidence="1">
    <location>
        <begin position="1"/>
        <end position="36"/>
    </location>
</feature>
<dbReference type="PANTHER" id="PTHR43155">
    <property type="entry name" value="CYCLIC DI-GMP PHOSPHODIESTERASE PA4108-RELATED"/>
    <property type="match status" value="1"/>
</dbReference>
<dbReference type="SUPFAM" id="SSF109604">
    <property type="entry name" value="HD-domain/PDEase-like"/>
    <property type="match status" value="1"/>
</dbReference>
<sequence>MTKKKKTERKKDSGKKNAHKRKKQAEPEAAGRRQKRYRNNRHLLIFSVEAQLEHGKQVSNLAYEVAKELKLPEEKCENLAVAGFLHDIGKAELNQAFQQEDPLVVEEMNSVRMHPMKGYEILKRHGFDEEICEDVLFHHENYDGSGYPDNLAGPNIPVGACILRVCDVFCALVSDRAYRKAYSPEKAMELMTEDMKDFDLRVFLAFQRVMHQSEDGSLKLPEVSENVKGVWKSL</sequence>
<dbReference type="SMART" id="SM00471">
    <property type="entry name" value="HDc"/>
    <property type="match status" value="1"/>
</dbReference>
<feature type="domain" description="HD" evidence="2">
    <location>
        <begin position="51"/>
        <end position="172"/>
    </location>
</feature>
<proteinExistence type="predicted"/>
<protein>
    <submittedName>
        <fullName evidence="4">HD domain-containing protein</fullName>
    </submittedName>
</protein>
<evidence type="ECO:0000259" key="2">
    <source>
        <dbReference type="PROSITE" id="PS51831"/>
    </source>
</evidence>
<dbReference type="InterPro" id="IPR006674">
    <property type="entry name" value="HD_domain"/>
</dbReference>
<reference evidence="4 5" key="1">
    <citation type="submission" date="2019-08" db="EMBL/GenBank/DDBJ databases">
        <title>In-depth cultivation of the pig gut microbiome towards novel bacterial diversity and tailored functional studies.</title>
        <authorList>
            <person name="Wylensek D."/>
            <person name="Hitch T.C.A."/>
            <person name="Clavel T."/>
        </authorList>
    </citation>
    <scope>NUCLEOTIDE SEQUENCE [LARGE SCALE GENOMIC DNA]</scope>
    <source>
        <strain evidence="4 5">Oil+RF-744-WCA-WT-13</strain>
    </source>
</reference>
<dbReference type="Pfam" id="PF13487">
    <property type="entry name" value="HD_5"/>
    <property type="match status" value="1"/>
</dbReference>
<evidence type="ECO:0000259" key="3">
    <source>
        <dbReference type="PROSITE" id="PS51832"/>
    </source>
</evidence>
<accession>A0A7X2P8N7</accession>
<dbReference type="Gene3D" id="1.10.3210.10">
    <property type="entry name" value="Hypothetical protein af1432"/>
    <property type="match status" value="1"/>
</dbReference>
<dbReference type="AlphaFoldDB" id="A0A7X2P8N7"/>
<dbReference type="NCBIfam" id="TIGR00277">
    <property type="entry name" value="HDIG"/>
    <property type="match status" value="1"/>
</dbReference>
<dbReference type="PROSITE" id="PS51831">
    <property type="entry name" value="HD"/>
    <property type="match status" value="1"/>
</dbReference>
<evidence type="ECO:0000256" key="1">
    <source>
        <dbReference type="SAM" id="MobiDB-lite"/>
    </source>
</evidence>
<dbReference type="InterPro" id="IPR006675">
    <property type="entry name" value="HDIG_dom"/>
</dbReference>
<dbReference type="PROSITE" id="PS51832">
    <property type="entry name" value="HD_GYP"/>
    <property type="match status" value="1"/>
</dbReference>
<keyword evidence="5" id="KW-1185">Reference proteome</keyword>
<dbReference type="EMBL" id="VUMV01000004">
    <property type="protein sequence ID" value="MST82115.1"/>
    <property type="molecule type" value="Genomic_DNA"/>
</dbReference>
<dbReference type="InterPro" id="IPR037522">
    <property type="entry name" value="HD_GYP_dom"/>
</dbReference>
<comment type="caution">
    <text evidence="4">The sequence shown here is derived from an EMBL/GenBank/DDBJ whole genome shotgun (WGS) entry which is preliminary data.</text>
</comment>
<name>A0A7X2P8N7_9FIRM</name>